<proteinExistence type="predicted"/>
<dbReference type="Proteomes" id="UP000627369">
    <property type="component" value="Unassembled WGS sequence"/>
</dbReference>
<gene>
    <name evidence="1" type="ORF">GCM10017772_29880</name>
</gene>
<name>A0A919FYI7_9MICO</name>
<accession>A0A919FYI7</accession>
<dbReference type="AlphaFoldDB" id="A0A919FYI7"/>
<dbReference type="InterPro" id="IPR016024">
    <property type="entry name" value="ARM-type_fold"/>
</dbReference>
<organism evidence="1 2">
    <name type="scientific">Promicromonospora soli</name>
    <dbReference type="NCBI Taxonomy" id="2035533"/>
    <lineage>
        <taxon>Bacteria</taxon>
        <taxon>Bacillati</taxon>
        <taxon>Actinomycetota</taxon>
        <taxon>Actinomycetes</taxon>
        <taxon>Micrococcales</taxon>
        <taxon>Promicromonosporaceae</taxon>
        <taxon>Promicromonospora</taxon>
    </lineage>
</organism>
<evidence type="ECO:0000313" key="1">
    <source>
        <dbReference type="EMBL" id="GHH74887.1"/>
    </source>
</evidence>
<protein>
    <submittedName>
        <fullName evidence="1">Uncharacterized protein</fullName>
    </submittedName>
</protein>
<sequence>MTFGPFAVEPASISALGGANFTPFVNRLLATEIAAHGIAGAALETTYRDNLADGGVDAGLRSSIATRWVPQGESAWQFKAGDLAPSKCRDELKGAVKALETLKGGGKYRLVLGKSLTPQMIGRRRGALIATATELGIALTDDSIEVLTADTLAQWVEEYPALAVNRLLGSIGRLGQTFDEWSSSNQHMTQWTTSERRSLEIAGIRNFIEGSGLPPDIHVEGFSGLGKTRLVLEALRGQPYESLVVYAPAADSFQPLNLGDLQHQRRTAIVVLDECDAKAHDIYASVLPANTSLRLITIGEPSGRSTRSPMLGIHGLEDEAMNELLRANQPSLWPEAVRVVTEVAAGNVDYAFRASRALTEHETTSAKELITANDVRSFLASQLPDGALFLGCCALALFSRLGFDGEVASELAVVAQGLNIDERDLRSAAIALDQRGLLSQQGRYRSVGPHPVALYLADRGWAEFGGAIVRDLLPTLDGDLTERLFRRATEIGDPNVVRAAVAHLLTPHGPLGTWERLGYGGNGRLLTHVAVLAPGTVTDHLISLVGGTSDGDLLAMRGIRRDLVWTLEKLAWHSATFVASADLLLRLAVNENEDYANNSSGTWVGLFGTMLPGTATDPETRMQYLRRTADSADPRVRRLVVRAADHALDTHETIAVSGELQGGAIVAPRGMPATYSDAWQYRNEAIDLLRRLSDDQDPETSAPALKALINCIHASLEIEANRRHLGDVFATLDSSRLRVVRGEIADLEALFDRTDVQDGRAPAVQELRAALPRETDADKLWTLAHTHSWDRQADVLPRDLSTLVNRLGENGPPALLQLLQEPSLPAAHQVGRLLAELASDSDRYLIDLSTVSTGSIGEAAIGYLWAKVEGGHEDAFDSFIDGLDLPPITALDLTARGPATDRAWERAVSLLPSLSVRDGAVRLFRWLRELDQTLISELVDAWMARMSSQADYNAVVDLVALYLHGREVVDGPLRATVDRLAAERRQFPQLGQQSWDWAQLARRQLMSNPSALVELLIDLVDGDALRIYEGSEEMKLLQQAIAAAGPDAWAGIMGRIVDGAWRVGFTARGWLAAAVDLDVAKLWVGEDADRARTLAWTAPVGGAELPEVVRYLLEKFGEDDEVAAALAGQFTSGFWTGPESDRVKSQIEQVKKWANRRGEASPVIEWTRRLLEHLNARLRTVEQREAEERS</sequence>
<reference evidence="1" key="2">
    <citation type="submission" date="2020-09" db="EMBL/GenBank/DDBJ databases">
        <authorList>
            <person name="Sun Q."/>
            <person name="Zhou Y."/>
        </authorList>
    </citation>
    <scope>NUCLEOTIDE SEQUENCE</scope>
    <source>
        <strain evidence="1">CGMCC 4.7398</strain>
    </source>
</reference>
<dbReference type="SUPFAM" id="SSF48371">
    <property type="entry name" value="ARM repeat"/>
    <property type="match status" value="1"/>
</dbReference>
<comment type="caution">
    <text evidence="1">The sequence shown here is derived from an EMBL/GenBank/DDBJ whole genome shotgun (WGS) entry which is preliminary data.</text>
</comment>
<reference evidence="1" key="1">
    <citation type="journal article" date="2014" name="Int. J. Syst. Evol. Microbiol.">
        <title>Complete genome sequence of Corynebacterium casei LMG S-19264T (=DSM 44701T), isolated from a smear-ripened cheese.</title>
        <authorList>
            <consortium name="US DOE Joint Genome Institute (JGI-PGF)"/>
            <person name="Walter F."/>
            <person name="Albersmeier A."/>
            <person name="Kalinowski J."/>
            <person name="Ruckert C."/>
        </authorList>
    </citation>
    <scope>NUCLEOTIDE SEQUENCE</scope>
    <source>
        <strain evidence="1">CGMCC 4.7398</strain>
    </source>
</reference>
<keyword evidence="2" id="KW-1185">Reference proteome</keyword>
<dbReference type="EMBL" id="BNAS01000004">
    <property type="protein sequence ID" value="GHH74887.1"/>
    <property type="molecule type" value="Genomic_DNA"/>
</dbReference>
<evidence type="ECO:0000313" key="2">
    <source>
        <dbReference type="Proteomes" id="UP000627369"/>
    </source>
</evidence>
<dbReference type="RefSeq" id="WP_189670051.1">
    <property type="nucleotide sequence ID" value="NZ_BNAS01000004.1"/>
</dbReference>